<dbReference type="Gene3D" id="1.10.287.130">
    <property type="match status" value="1"/>
</dbReference>
<keyword evidence="7" id="KW-1185">Reference proteome</keyword>
<dbReference type="Gene3D" id="3.30.565.10">
    <property type="entry name" value="Histidine kinase-like ATPase, C-terminal domain"/>
    <property type="match status" value="1"/>
</dbReference>
<evidence type="ECO:0000256" key="4">
    <source>
        <dbReference type="SAM" id="Phobius"/>
    </source>
</evidence>
<keyword evidence="4" id="KW-0472">Membrane</keyword>
<feature type="transmembrane region" description="Helical" evidence="4">
    <location>
        <begin position="6"/>
        <end position="26"/>
    </location>
</feature>
<dbReference type="InterPro" id="IPR005467">
    <property type="entry name" value="His_kinase_dom"/>
</dbReference>
<dbReference type="SMART" id="SM00387">
    <property type="entry name" value="HATPase_c"/>
    <property type="match status" value="1"/>
</dbReference>
<dbReference type="Proteomes" id="UP001324634">
    <property type="component" value="Chromosome"/>
</dbReference>
<evidence type="ECO:0000313" key="7">
    <source>
        <dbReference type="Proteomes" id="UP001324634"/>
    </source>
</evidence>
<dbReference type="SUPFAM" id="SSF47384">
    <property type="entry name" value="Homodimeric domain of signal transducing histidine kinase"/>
    <property type="match status" value="1"/>
</dbReference>
<evidence type="ECO:0000259" key="5">
    <source>
        <dbReference type="PROSITE" id="PS50109"/>
    </source>
</evidence>
<evidence type="ECO:0000256" key="1">
    <source>
        <dbReference type="ARBA" id="ARBA00000085"/>
    </source>
</evidence>
<feature type="domain" description="Histidine kinase" evidence="5">
    <location>
        <begin position="211"/>
        <end position="427"/>
    </location>
</feature>
<dbReference type="EC" id="2.7.13.3" evidence="2"/>
<dbReference type="Pfam" id="PF02518">
    <property type="entry name" value="HATPase_c"/>
    <property type="match status" value="1"/>
</dbReference>
<keyword evidence="6" id="KW-0808">Transferase</keyword>
<dbReference type="InterPro" id="IPR003594">
    <property type="entry name" value="HATPase_dom"/>
</dbReference>
<dbReference type="PROSITE" id="PS50109">
    <property type="entry name" value="HIS_KIN"/>
    <property type="match status" value="1"/>
</dbReference>
<dbReference type="Pfam" id="PF00512">
    <property type="entry name" value="HisKA"/>
    <property type="match status" value="1"/>
</dbReference>
<keyword evidence="4" id="KW-0812">Transmembrane</keyword>
<comment type="catalytic activity">
    <reaction evidence="1">
        <text>ATP + protein L-histidine = ADP + protein N-phospho-L-histidine.</text>
        <dbReference type="EC" id="2.7.13.3"/>
    </reaction>
</comment>
<dbReference type="EMBL" id="CP139487">
    <property type="protein sequence ID" value="WPU67037.1"/>
    <property type="molecule type" value="Genomic_DNA"/>
</dbReference>
<dbReference type="PANTHER" id="PTHR43547">
    <property type="entry name" value="TWO-COMPONENT HISTIDINE KINASE"/>
    <property type="match status" value="1"/>
</dbReference>
<dbReference type="RefSeq" id="WP_321399834.1">
    <property type="nucleotide sequence ID" value="NZ_CP139487.1"/>
</dbReference>
<reference evidence="6 7" key="1">
    <citation type="submission" date="2023-11" db="EMBL/GenBank/DDBJ databases">
        <title>Peredibacter starrii A3.12.</title>
        <authorList>
            <person name="Mitchell R.J."/>
        </authorList>
    </citation>
    <scope>NUCLEOTIDE SEQUENCE [LARGE SCALE GENOMIC DNA]</scope>
    <source>
        <strain evidence="6 7">A3.12</strain>
    </source>
</reference>
<organism evidence="6 7">
    <name type="scientific">Peredibacter starrii</name>
    <dbReference type="NCBI Taxonomy" id="28202"/>
    <lineage>
        <taxon>Bacteria</taxon>
        <taxon>Pseudomonadati</taxon>
        <taxon>Bdellovibrionota</taxon>
        <taxon>Bacteriovoracia</taxon>
        <taxon>Bacteriovoracales</taxon>
        <taxon>Bacteriovoracaceae</taxon>
        <taxon>Peredibacter</taxon>
    </lineage>
</organism>
<name>A0AAX4HUR9_9BACT</name>
<dbReference type="InterPro" id="IPR003661">
    <property type="entry name" value="HisK_dim/P_dom"/>
</dbReference>
<keyword evidence="3" id="KW-0597">Phosphoprotein</keyword>
<dbReference type="SUPFAM" id="SSF55874">
    <property type="entry name" value="ATPase domain of HSP90 chaperone/DNA topoisomerase II/histidine kinase"/>
    <property type="match status" value="1"/>
</dbReference>
<dbReference type="KEGG" id="psti:SOO65_09760"/>
<evidence type="ECO:0000256" key="2">
    <source>
        <dbReference type="ARBA" id="ARBA00012438"/>
    </source>
</evidence>
<accession>A0AAX4HUR9</accession>
<keyword evidence="6" id="KW-0418">Kinase</keyword>
<evidence type="ECO:0000313" key="6">
    <source>
        <dbReference type="EMBL" id="WPU67037.1"/>
    </source>
</evidence>
<dbReference type="SMART" id="SM00388">
    <property type="entry name" value="HisKA"/>
    <property type="match status" value="1"/>
</dbReference>
<proteinExistence type="predicted"/>
<dbReference type="PANTHER" id="PTHR43547:SF2">
    <property type="entry name" value="HYBRID SIGNAL TRANSDUCTION HISTIDINE KINASE C"/>
    <property type="match status" value="1"/>
</dbReference>
<evidence type="ECO:0000256" key="3">
    <source>
        <dbReference type="ARBA" id="ARBA00022553"/>
    </source>
</evidence>
<feature type="transmembrane region" description="Helical" evidence="4">
    <location>
        <begin position="92"/>
        <end position="109"/>
    </location>
</feature>
<dbReference type="CDD" id="cd00082">
    <property type="entry name" value="HisKA"/>
    <property type="match status" value="1"/>
</dbReference>
<protein>
    <recommendedName>
        <fullName evidence="2">histidine kinase</fullName>
        <ecNumber evidence="2">2.7.13.3</ecNumber>
    </recommendedName>
</protein>
<dbReference type="InterPro" id="IPR036890">
    <property type="entry name" value="HATPase_C_sf"/>
</dbReference>
<gene>
    <name evidence="6" type="ORF">SOO65_09760</name>
</gene>
<sequence>MNEVVKYIFFFLIGTTIINFGIAWAAKIKTKNKEFNQLIWYWTSLFATYVAVALLNDSPTAIGFAYFFQFIPAFLKTKVLRDSRGIESDWKKFLAVQAFGMVASAYLLLYTDLGFTISLLPVTFSTTLPYWEPVWNSLVSKRFEANWIEKGLSIVLLTSIINHFNYAFFRLEESAAWWGWGVSIAQYQCISIFLPLLINHRREVNEILIKTVSHDLANPLTVINAYIGMLQSGRIQESDVKMIWDRIQMNTKSALDMISRIRDAIVTRNQASIVAIHDVSIDRAIHRLMTQFDSRLKEKNVKIAYESSIPLDVYVAAEENTLTEHVFANILSNALKFSHEGSEIKIKVTEVDNTIRIAFIDSGIGIDPDRLEKRLLHSTEGTKGELGSGFGVMVMGYFLRQFDGTHHIHSDGMDKGTTVTVSLKKSTAKSFKETKQKSDLIT</sequence>
<keyword evidence="4" id="KW-1133">Transmembrane helix</keyword>
<dbReference type="AlphaFoldDB" id="A0AAX4HUR9"/>
<dbReference type="GO" id="GO:0000155">
    <property type="term" value="F:phosphorelay sensor kinase activity"/>
    <property type="evidence" value="ECO:0007669"/>
    <property type="project" value="InterPro"/>
</dbReference>
<dbReference type="InterPro" id="IPR036097">
    <property type="entry name" value="HisK_dim/P_sf"/>
</dbReference>